<name>A0AAX2H0K2_9FLAO</name>
<organism evidence="2 3">
    <name type="scientific">Capnocytophaga haemolytica</name>
    <dbReference type="NCBI Taxonomy" id="45243"/>
    <lineage>
        <taxon>Bacteria</taxon>
        <taxon>Pseudomonadati</taxon>
        <taxon>Bacteroidota</taxon>
        <taxon>Flavobacteriia</taxon>
        <taxon>Flavobacteriales</taxon>
        <taxon>Flavobacteriaceae</taxon>
        <taxon>Capnocytophaga</taxon>
    </lineage>
</organism>
<keyword evidence="1" id="KW-0812">Transmembrane</keyword>
<gene>
    <name evidence="2" type="ORF">SAMEA44541418_01395</name>
</gene>
<keyword evidence="1" id="KW-0472">Membrane</keyword>
<dbReference type="RefSeq" id="WP_159429726.1">
    <property type="nucleotide sequence ID" value="NZ_CP014227.1"/>
</dbReference>
<dbReference type="AlphaFoldDB" id="A0AAX2H0K2"/>
<keyword evidence="1" id="KW-1133">Transmembrane helix</keyword>
<reference evidence="2 3" key="1">
    <citation type="submission" date="2017-06" db="EMBL/GenBank/DDBJ databases">
        <authorList>
            <consortium name="Pathogen Informatics"/>
        </authorList>
    </citation>
    <scope>NUCLEOTIDE SEQUENCE [LARGE SCALE GENOMIC DNA]</scope>
    <source>
        <strain evidence="2 3">NCTC12947</strain>
    </source>
</reference>
<dbReference type="EMBL" id="LT906449">
    <property type="protein sequence ID" value="SNV11103.1"/>
    <property type="molecule type" value="Genomic_DNA"/>
</dbReference>
<evidence type="ECO:0008006" key="4">
    <source>
        <dbReference type="Google" id="ProtNLM"/>
    </source>
</evidence>
<protein>
    <recommendedName>
        <fullName evidence="4">Bacteriocin</fullName>
    </recommendedName>
</protein>
<evidence type="ECO:0000313" key="3">
    <source>
        <dbReference type="Proteomes" id="UP000215539"/>
    </source>
</evidence>
<dbReference type="Proteomes" id="UP000215539">
    <property type="component" value="Chromosome 1"/>
</dbReference>
<proteinExistence type="predicted"/>
<feature type="transmembrane region" description="Helical" evidence="1">
    <location>
        <begin position="21"/>
        <end position="42"/>
    </location>
</feature>
<evidence type="ECO:0000256" key="1">
    <source>
        <dbReference type="SAM" id="Phobius"/>
    </source>
</evidence>
<sequence>MKRLNLKQMENVQGGGKGRECLLRGAALTATIALGFISAGFWEVSAGIVADSAHCF</sequence>
<accession>A0AAX2H0K2</accession>
<evidence type="ECO:0000313" key="2">
    <source>
        <dbReference type="EMBL" id="SNV11103.1"/>
    </source>
</evidence>